<keyword evidence="2" id="KW-0812">Transmembrane</keyword>
<dbReference type="Gene3D" id="1.10.287.110">
    <property type="entry name" value="DnaJ domain"/>
    <property type="match status" value="1"/>
</dbReference>
<accession>B4LJV1</accession>
<feature type="domain" description="J" evidence="3">
    <location>
        <begin position="42"/>
        <end position="109"/>
    </location>
</feature>
<dbReference type="PROSITE" id="PS50076">
    <property type="entry name" value="DNAJ_2"/>
    <property type="match status" value="1"/>
</dbReference>
<dbReference type="SMR" id="B4LJV1"/>
<feature type="region of interest" description="Disordered" evidence="1">
    <location>
        <begin position="1"/>
        <end position="29"/>
    </location>
</feature>
<name>B4LJV1_DROVI</name>
<reference evidence="4 5" key="1">
    <citation type="journal article" date="2007" name="Nature">
        <title>Evolution of genes and genomes on the Drosophila phylogeny.</title>
        <authorList>
            <consortium name="Drosophila 12 Genomes Consortium"/>
            <person name="Clark A.G."/>
            <person name="Eisen M.B."/>
            <person name="Smith D.R."/>
            <person name="Bergman C.M."/>
            <person name="Oliver B."/>
            <person name="Markow T.A."/>
            <person name="Kaufman T.C."/>
            <person name="Kellis M."/>
            <person name="Gelbart W."/>
            <person name="Iyer V.N."/>
            <person name="Pollard D.A."/>
            <person name="Sackton T.B."/>
            <person name="Larracuente A.M."/>
            <person name="Singh N.D."/>
            <person name="Abad J.P."/>
            <person name="Abt D.N."/>
            <person name="Adryan B."/>
            <person name="Aguade M."/>
            <person name="Akashi H."/>
            <person name="Anderson W.W."/>
            <person name="Aquadro C.F."/>
            <person name="Ardell D.H."/>
            <person name="Arguello R."/>
            <person name="Artieri C.G."/>
            <person name="Barbash D.A."/>
            <person name="Barker D."/>
            <person name="Barsanti P."/>
            <person name="Batterham P."/>
            <person name="Batzoglou S."/>
            <person name="Begun D."/>
            <person name="Bhutkar A."/>
            <person name="Blanco E."/>
            <person name="Bosak S.A."/>
            <person name="Bradley R.K."/>
            <person name="Brand A.D."/>
            <person name="Brent M.R."/>
            <person name="Brooks A.N."/>
            <person name="Brown R.H."/>
            <person name="Butlin R.K."/>
            <person name="Caggese C."/>
            <person name="Calvi B.R."/>
            <person name="Bernardo de Carvalho A."/>
            <person name="Caspi A."/>
            <person name="Castrezana S."/>
            <person name="Celniker S.E."/>
            <person name="Chang J.L."/>
            <person name="Chapple C."/>
            <person name="Chatterji S."/>
            <person name="Chinwalla A."/>
            <person name="Civetta A."/>
            <person name="Clifton S.W."/>
            <person name="Comeron J.M."/>
            <person name="Costello J.C."/>
            <person name="Coyne J.A."/>
            <person name="Daub J."/>
            <person name="David R.G."/>
            <person name="Delcher A.L."/>
            <person name="Delehaunty K."/>
            <person name="Do C.B."/>
            <person name="Ebling H."/>
            <person name="Edwards K."/>
            <person name="Eickbush T."/>
            <person name="Evans J.D."/>
            <person name="Filipski A."/>
            <person name="Findeiss S."/>
            <person name="Freyhult E."/>
            <person name="Fulton L."/>
            <person name="Fulton R."/>
            <person name="Garcia A.C."/>
            <person name="Gardiner A."/>
            <person name="Garfield D.A."/>
            <person name="Garvin B.E."/>
            <person name="Gibson G."/>
            <person name="Gilbert D."/>
            <person name="Gnerre S."/>
            <person name="Godfrey J."/>
            <person name="Good R."/>
            <person name="Gotea V."/>
            <person name="Gravely B."/>
            <person name="Greenberg A.J."/>
            <person name="Griffiths-Jones S."/>
            <person name="Gross S."/>
            <person name="Guigo R."/>
            <person name="Gustafson E.A."/>
            <person name="Haerty W."/>
            <person name="Hahn M.W."/>
            <person name="Halligan D.L."/>
            <person name="Halpern A.L."/>
            <person name="Halter G.M."/>
            <person name="Han M.V."/>
            <person name="Heger A."/>
            <person name="Hillier L."/>
            <person name="Hinrichs A.S."/>
            <person name="Holmes I."/>
            <person name="Hoskins R.A."/>
            <person name="Hubisz M.J."/>
            <person name="Hultmark D."/>
            <person name="Huntley M.A."/>
            <person name="Jaffe D.B."/>
            <person name="Jagadeeshan S."/>
            <person name="Jeck W.R."/>
            <person name="Johnson J."/>
            <person name="Jones C.D."/>
            <person name="Jordan W.C."/>
            <person name="Karpen G.H."/>
            <person name="Kataoka E."/>
            <person name="Keightley P.D."/>
            <person name="Kheradpour P."/>
            <person name="Kirkness E.F."/>
            <person name="Koerich L.B."/>
            <person name="Kristiansen K."/>
            <person name="Kudrna D."/>
            <person name="Kulathinal R.J."/>
            <person name="Kumar S."/>
            <person name="Kwok R."/>
            <person name="Lander E."/>
            <person name="Langley C.H."/>
            <person name="Lapoint R."/>
            <person name="Lazzaro B.P."/>
            <person name="Lee S.J."/>
            <person name="Levesque L."/>
            <person name="Li R."/>
            <person name="Lin C.F."/>
            <person name="Lin M.F."/>
            <person name="Lindblad-Toh K."/>
            <person name="Llopart A."/>
            <person name="Long M."/>
            <person name="Low L."/>
            <person name="Lozovsky E."/>
            <person name="Lu J."/>
            <person name="Luo M."/>
            <person name="Machado C.A."/>
            <person name="Makalowski W."/>
            <person name="Marzo M."/>
            <person name="Matsuda M."/>
            <person name="Matzkin L."/>
            <person name="McAllister B."/>
            <person name="McBride C.S."/>
            <person name="McKernan B."/>
            <person name="McKernan K."/>
            <person name="Mendez-Lago M."/>
            <person name="Minx P."/>
            <person name="Mollenhauer M.U."/>
            <person name="Montooth K."/>
            <person name="Mount S.M."/>
            <person name="Mu X."/>
            <person name="Myers E."/>
            <person name="Negre B."/>
            <person name="Newfeld S."/>
            <person name="Nielsen R."/>
            <person name="Noor M.A."/>
            <person name="O'Grady P."/>
            <person name="Pachter L."/>
            <person name="Papaceit M."/>
            <person name="Parisi M.J."/>
            <person name="Parisi M."/>
            <person name="Parts L."/>
            <person name="Pedersen J.S."/>
            <person name="Pesole G."/>
            <person name="Phillippy A.M."/>
            <person name="Ponting C.P."/>
            <person name="Pop M."/>
            <person name="Porcelli D."/>
            <person name="Powell J.R."/>
            <person name="Prohaska S."/>
            <person name="Pruitt K."/>
            <person name="Puig M."/>
            <person name="Quesneville H."/>
            <person name="Ram K.R."/>
            <person name="Rand D."/>
            <person name="Rasmussen M.D."/>
            <person name="Reed L.K."/>
            <person name="Reenan R."/>
            <person name="Reily A."/>
            <person name="Remington K.A."/>
            <person name="Rieger T.T."/>
            <person name="Ritchie M.G."/>
            <person name="Robin C."/>
            <person name="Rogers Y.H."/>
            <person name="Rohde C."/>
            <person name="Rozas J."/>
            <person name="Rubenfield M.J."/>
            <person name="Ruiz A."/>
            <person name="Russo S."/>
            <person name="Salzberg S.L."/>
            <person name="Sanchez-Gracia A."/>
            <person name="Saranga D.J."/>
            <person name="Sato H."/>
            <person name="Schaeffer S.W."/>
            <person name="Schatz M.C."/>
            <person name="Schlenke T."/>
            <person name="Schwartz R."/>
            <person name="Segarra C."/>
            <person name="Singh R.S."/>
            <person name="Sirot L."/>
            <person name="Sirota M."/>
            <person name="Sisneros N.B."/>
            <person name="Smith C.D."/>
            <person name="Smith T.F."/>
            <person name="Spieth J."/>
            <person name="Stage D.E."/>
            <person name="Stark A."/>
            <person name="Stephan W."/>
            <person name="Strausberg R.L."/>
            <person name="Strempel S."/>
            <person name="Sturgill D."/>
            <person name="Sutton G."/>
            <person name="Sutton G.G."/>
            <person name="Tao W."/>
            <person name="Teichmann S."/>
            <person name="Tobari Y.N."/>
            <person name="Tomimura Y."/>
            <person name="Tsolas J.M."/>
            <person name="Valente V.L."/>
            <person name="Venter E."/>
            <person name="Venter J.C."/>
            <person name="Vicario S."/>
            <person name="Vieira F.G."/>
            <person name="Vilella A.J."/>
            <person name="Villasante A."/>
            <person name="Walenz B."/>
            <person name="Wang J."/>
            <person name="Wasserman M."/>
            <person name="Watts T."/>
            <person name="Wilson D."/>
            <person name="Wilson R.K."/>
            <person name="Wing R.A."/>
            <person name="Wolfner M.F."/>
            <person name="Wong A."/>
            <person name="Wong G.K."/>
            <person name="Wu C.I."/>
            <person name="Wu G."/>
            <person name="Yamamoto D."/>
            <person name="Yang H.P."/>
            <person name="Yang S.P."/>
            <person name="Yorke J.A."/>
            <person name="Yoshida K."/>
            <person name="Zdobnov E."/>
            <person name="Zhang P."/>
            <person name="Zhang Y."/>
            <person name="Zimin A.V."/>
            <person name="Baldwin J."/>
            <person name="Abdouelleil A."/>
            <person name="Abdulkadir J."/>
            <person name="Abebe A."/>
            <person name="Abera B."/>
            <person name="Abreu J."/>
            <person name="Acer S.C."/>
            <person name="Aftuck L."/>
            <person name="Alexander A."/>
            <person name="An P."/>
            <person name="Anderson E."/>
            <person name="Anderson S."/>
            <person name="Arachi H."/>
            <person name="Azer M."/>
            <person name="Bachantsang P."/>
            <person name="Barry A."/>
            <person name="Bayul T."/>
            <person name="Berlin A."/>
            <person name="Bessette D."/>
            <person name="Bloom T."/>
            <person name="Blye J."/>
            <person name="Boguslavskiy L."/>
            <person name="Bonnet C."/>
            <person name="Boukhgalter B."/>
            <person name="Bourzgui I."/>
            <person name="Brown A."/>
            <person name="Cahill P."/>
            <person name="Channer S."/>
            <person name="Cheshatsang Y."/>
            <person name="Chuda L."/>
            <person name="Citroen M."/>
            <person name="Collymore A."/>
            <person name="Cooke P."/>
            <person name="Costello M."/>
            <person name="D'Aco K."/>
            <person name="Daza R."/>
            <person name="De Haan G."/>
            <person name="DeGray S."/>
            <person name="DeMaso C."/>
            <person name="Dhargay N."/>
            <person name="Dooley K."/>
            <person name="Dooley E."/>
            <person name="Doricent M."/>
            <person name="Dorje P."/>
            <person name="Dorjee K."/>
            <person name="Dupes A."/>
            <person name="Elong R."/>
            <person name="Falk J."/>
            <person name="Farina A."/>
            <person name="Faro S."/>
            <person name="Ferguson D."/>
            <person name="Fisher S."/>
            <person name="Foley C.D."/>
            <person name="Franke A."/>
            <person name="Friedrich D."/>
            <person name="Gadbois L."/>
            <person name="Gearin G."/>
            <person name="Gearin C.R."/>
            <person name="Giannoukos G."/>
            <person name="Goode T."/>
            <person name="Graham J."/>
            <person name="Grandbois E."/>
            <person name="Grewal S."/>
            <person name="Gyaltsen K."/>
            <person name="Hafez N."/>
            <person name="Hagos B."/>
            <person name="Hall J."/>
            <person name="Henson C."/>
            <person name="Hollinger A."/>
            <person name="Honan T."/>
            <person name="Huard M.D."/>
            <person name="Hughes L."/>
            <person name="Hurhula B."/>
            <person name="Husby M.E."/>
            <person name="Kamat A."/>
            <person name="Kanga B."/>
            <person name="Kashin S."/>
            <person name="Khazanovich D."/>
            <person name="Kisner P."/>
            <person name="Lance K."/>
            <person name="Lara M."/>
            <person name="Lee W."/>
            <person name="Lennon N."/>
            <person name="Letendre F."/>
            <person name="LeVine R."/>
            <person name="Lipovsky A."/>
            <person name="Liu X."/>
            <person name="Liu J."/>
            <person name="Liu S."/>
            <person name="Lokyitsang T."/>
            <person name="Lokyitsang Y."/>
            <person name="Lubonja R."/>
            <person name="Lui A."/>
            <person name="MacDonald P."/>
            <person name="Magnisalis V."/>
            <person name="Maru K."/>
            <person name="Matthews C."/>
            <person name="McCusker W."/>
            <person name="McDonough S."/>
            <person name="Mehta T."/>
            <person name="Meldrim J."/>
            <person name="Meneus L."/>
            <person name="Mihai O."/>
            <person name="Mihalev A."/>
            <person name="Mihova T."/>
            <person name="Mittelman R."/>
            <person name="Mlenga V."/>
            <person name="Montmayeur A."/>
            <person name="Mulrain L."/>
            <person name="Navidi A."/>
            <person name="Naylor J."/>
            <person name="Negash T."/>
            <person name="Nguyen T."/>
            <person name="Nguyen N."/>
            <person name="Nicol R."/>
            <person name="Norbu C."/>
            <person name="Norbu N."/>
            <person name="Novod N."/>
            <person name="O'Neill B."/>
            <person name="Osman S."/>
            <person name="Markiewicz E."/>
            <person name="Oyono O.L."/>
            <person name="Patti C."/>
            <person name="Phunkhang P."/>
            <person name="Pierre F."/>
            <person name="Priest M."/>
            <person name="Raghuraman S."/>
            <person name="Rege F."/>
            <person name="Reyes R."/>
            <person name="Rise C."/>
            <person name="Rogov P."/>
            <person name="Ross K."/>
            <person name="Ryan E."/>
            <person name="Settipalli S."/>
            <person name="Shea T."/>
            <person name="Sherpa N."/>
            <person name="Shi L."/>
            <person name="Shih D."/>
            <person name="Sparrow T."/>
            <person name="Spaulding J."/>
            <person name="Stalker J."/>
            <person name="Stange-Thomann N."/>
            <person name="Stavropoulos S."/>
            <person name="Stone C."/>
            <person name="Strader C."/>
            <person name="Tesfaye S."/>
            <person name="Thomson T."/>
            <person name="Thoulutsang Y."/>
            <person name="Thoulutsang D."/>
            <person name="Topham K."/>
            <person name="Topping I."/>
            <person name="Tsamla T."/>
            <person name="Vassiliev H."/>
            <person name="Vo A."/>
            <person name="Wangchuk T."/>
            <person name="Wangdi T."/>
            <person name="Weiand M."/>
            <person name="Wilkinson J."/>
            <person name="Wilson A."/>
            <person name="Yadav S."/>
            <person name="Young G."/>
            <person name="Yu Q."/>
            <person name="Zembek L."/>
            <person name="Zhong D."/>
            <person name="Zimmer A."/>
            <person name="Zwirko Z."/>
            <person name="Jaffe D.B."/>
            <person name="Alvarez P."/>
            <person name="Brockman W."/>
            <person name="Butler J."/>
            <person name="Chin C."/>
            <person name="Gnerre S."/>
            <person name="Grabherr M."/>
            <person name="Kleber M."/>
            <person name="Mauceli E."/>
            <person name="MacCallum I."/>
        </authorList>
    </citation>
    <scope>NUCLEOTIDE SEQUENCE [LARGE SCALE GENOMIC DNA]</scope>
    <source>
        <strain evidence="5">Tucson 15010-1051.87</strain>
    </source>
</reference>
<dbReference type="PANTHER" id="PTHR44825:SF1">
    <property type="entry name" value="DNAJ HOMOLOG SUBFAMILY C MEMBER 4"/>
    <property type="match status" value="1"/>
</dbReference>
<dbReference type="eggNOG" id="KOG0715">
    <property type="taxonomic scope" value="Eukaryota"/>
</dbReference>
<dbReference type="Proteomes" id="UP000008792">
    <property type="component" value="Unassembled WGS sequence"/>
</dbReference>
<evidence type="ECO:0000256" key="2">
    <source>
        <dbReference type="SAM" id="Phobius"/>
    </source>
</evidence>
<evidence type="ECO:0000313" key="4">
    <source>
        <dbReference type="EMBL" id="EDW61605.2"/>
    </source>
</evidence>
<dbReference type="InterPro" id="IPR036869">
    <property type="entry name" value="J_dom_sf"/>
</dbReference>
<evidence type="ECO:0000259" key="3">
    <source>
        <dbReference type="PROSITE" id="PS50076"/>
    </source>
</evidence>
<dbReference type="CDD" id="cd06257">
    <property type="entry name" value="DnaJ"/>
    <property type="match status" value="1"/>
</dbReference>
<dbReference type="PANTHER" id="PTHR44825">
    <property type="match status" value="1"/>
</dbReference>
<evidence type="ECO:0000256" key="1">
    <source>
        <dbReference type="SAM" id="MobiDB-lite"/>
    </source>
</evidence>
<dbReference type="InterPro" id="IPR001623">
    <property type="entry name" value="DnaJ_domain"/>
</dbReference>
<proteinExistence type="predicted"/>
<dbReference type="PRINTS" id="PR00625">
    <property type="entry name" value="JDOMAIN"/>
</dbReference>
<feature type="transmembrane region" description="Helical" evidence="2">
    <location>
        <begin position="150"/>
        <end position="169"/>
    </location>
</feature>
<gene>
    <name evidence="4" type="primary">Dvir\GJ22136</name>
    <name evidence="4" type="ORF">Dvir_GJ22136</name>
</gene>
<dbReference type="EMBL" id="CH940648">
    <property type="protein sequence ID" value="EDW61605.2"/>
    <property type="molecule type" value="Genomic_DNA"/>
</dbReference>
<dbReference type="Pfam" id="PF00226">
    <property type="entry name" value="DnaJ"/>
    <property type="match status" value="1"/>
</dbReference>
<evidence type="ECO:0000313" key="5">
    <source>
        <dbReference type="Proteomes" id="UP000008792"/>
    </source>
</evidence>
<keyword evidence="2" id="KW-0472">Membrane</keyword>
<dbReference type="HOGENOM" id="CLU_088052_0_0_1"/>
<organism evidence="4 5">
    <name type="scientific">Drosophila virilis</name>
    <name type="common">Fruit fly</name>
    <dbReference type="NCBI Taxonomy" id="7244"/>
    <lineage>
        <taxon>Eukaryota</taxon>
        <taxon>Metazoa</taxon>
        <taxon>Ecdysozoa</taxon>
        <taxon>Arthropoda</taxon>
        <taxon>Hexapoda</taxon>
        <taxon>Insecta</taxon>
        <taxon>Pterygota</taxon>
        <taxon>Neoptera</taxon>
        <taxon>Endopterygota</taxon>
        <taxon>Diptera</taxon>
        <taxon>Brachycera</taxon>
        <taxon>Muscomorpha</taxon>
        <taxon>Ephydroidea</taxon>
        <taxon>Drosophilidae</taxon>
        <taxon>Drosophila</taxon>
    </lineage>
</organism>
<dbReference type="SUPFAM" id="SSF46565">
    <property type="entry name" value="Chaperone J-domain"/>
    <property type="match status" value="1"/>
</dbReference>
<dbReference type="InterPro" id="IPR052763">
    <property type="entry name" value="DnaJ_C4"/>
</dbReference>
<keyword evidence="2" id="KW-1133">Transmembrane helix</keyword>
<feature type="compositionally biased region" description="Polar residues" evidence="1">
    <location>
        <begin position="16"/>
        <end position="29"/>
    </location>
</feature>
<feature type="compositionally biased region" description="Basic and acidic residues" evidence="1">
    <location>
        <begin position="1"/>
        <end position="13"/>
    </location>
</feature>
<dbReference type="OrthoDB" id="445556at2759"/>
<keyword evidence="5" id="KW-1185">Reference proteome</keyword>
<protein>
    <submittedName>
        <fullName evidence="4">Uncharacterized protein, isoform C</fullName>
    </submittedName>
</protein>
<dbReference type="SMART" id="SM00271">
    <property type="entry name" value="DnaJ"/>
    <property type="match status" value="1"/>
</dbReference>
<dbReference type="AlphaFoldDB" id="B4LJV1"/>
<sequence>MTENTDGREKRETINYAPTTSLYSGPRSSRQTFAYKTKTPETHYEVLNVKSDCSKQDIRNAYLKLSKQYHPDVKSNAASVEKTARFVKITEAYQTLVKTSTRKDYDDSLIWYPGGARETIQPWDVRPNYNPNPGPYYGIKGMNRVSNWQVALFLMSLGILGAIFGFSSVKHSFALSRQVQDEISAEANSHHAAVVADAQKYGNQEQMRRMVERLARDPLGRAAAK</sequence>